<evidence type="ECO:0000313" key="7">
    <source>
        <dbReference type="Proteomes" id="UP001501523"/>
    </source>
</evidence>
<dbReference type="InterPro" id="IPR050301">
    <property type="entry name" value="NTE"/>
</dbReference>
<dbReference type="Gene3D" id="3.40.1090.10">
    <property type="entry name" value="Cytosolic phospholipase A2 catalytic domain"/>
    <property type="match status" value="2"/>
</dbReference>
<proteinExistence type="predicted"/>
<feature type="short sequence motif" description="DGA/G" evidence="4">
    <location>
        <begin position="228"/>
        <end position="230"/>
    </location>
</feature>
<dbReference type="Pfam" id="PF01734">
    <property type="entry name" value="Patatin"/>
    <property type="match status" value="1"/>
</dbReference>
<comment type="caution">
    <text evidence="4">Lacks conserved residue(s) required for the propagation of feature annotation.</text>
</comment>
<keyword evidence="1 4" id="KW-0378">Hydrolase</keyword>
<evidence type="ECO:0000259" key="5">
    <source>
        <dbReference type="PROSITE" id="PS51635"/>
    </source>
</evidence>
<feature type="short sequence motif" description="GXSXG" evidence="4">
    <location>
        <begin position="58"/>
        <end position="62"/>
    </location>
</feature>
<evidence type="ECO:0000256" key="4">
    <source>
        <dbReference type="PROSITE-ProRule" id="PRU01161"/>
    </source>
</evidence>
<keyword evidence="7" id="KW-1185">Reference proteome</keyword>
<accession>A0ABN1ICH4</accession>
<evidence type="ECO:0000313" key="6">
    <source>
        <dbReference type="EMBL" id="GAA0706857.1"/>
    </source>
</evidence>
<dbReference type="EMBL" id="BAAAEU010000002">
    <property type="protein sequence ID" value="GAA0706857.1"/>
    <property type="molecule type" value="Genomic_DNA"/>
</dbReference>
<protein>
    <submittedName>
        <fullName evidence="6">Patatin-like phospholipase family protein</fullName>
    </submittedName>
</protein>
<evidence type="ECO:0000256" key="3">
    <source>
        <dbReference type="ARBA" id="ARBA00023098"/>
    </source>
</evidence>
<dbReference type="PANTHER" id="PTHR14226:SF57">
    <property type="entry name" value="BLR7027 PROTEIN"/>
    <property type="match status" value="1"/>
</dbReference>
<dbReference type="Proteomes" id="UP001501523">
    <property type="component" value="Unassembled WGS sequence"/>
</dbReference>
<dbReference type="InterPro" id="IPR002641">
    <property type="entry name" value="PNPLA_dom"/>
</dbReference>
<feature type="active site" description="Nucleophile" evidence="4">
    <location>
        <position position="60"/>
    </location>
</feature>
<dbReference type="PROSITE" id="PS51635">
    <property type="entry name" value="PNPLA"/>
    <property type="match status" value="1"/>
</dbReference>
<feature type="active site" description="Proton acceptor" evidence="4">
    <location>
        <position position="228"/>
    </location>
</feature>
<reference evidence="6 7" key="1">
    <citation type="journal article" date="2019" name="Int. J. Syst. Evol. Microbiol.">
        <title>The Global Catalogue of Microorganisms (GCM) 10K type strain sequencing project: providing services to taxonomists for standard genome sequencing and annotation.</title>
        <authorList>
            <consortium name="The Broad Institute Genomics Platform"/>
            <consortium name="The Broad Institute Genome Sequencing Center for Infectious Disease"/>
            <person name="Wu L."/>
            <person name="Ma J."/>
        </authorList>
    </citation>
    <scope>NUCLEOTIDE SEQUENCE [LARGE SCALE GENOMIC DNA]</scope>
    <source>
        <strain evidence="6 7">JCM 15421</strain>
    </source>
</reference>
<evidence type="ECO:0000256" key="1">
    <source>
        <dbReference type="ARBA" id="ARBA00022801"/>
    </source>
</evidence>
<dbReference type="SUPFAM" id="SSF52151">
    <property type="entry name" value="FabD/lysophospholipase-like"/>
    <property type="match status" value="1"/>
</dbReference>
<keyword evidence="3 4" id="KW-0443">Lipid metabolism</keyword>
<sequence length="425" mass="46174">MLVLNAARRPRKRTGRARIGLAVAGGGPIGCMYEMGALRALDEAIDGLDLRALDVYVGISSGAFLAAGLANRFDTAELCRIFITDDSDQAKFRPEDFLRPAFFEYLRRAAGMPRMLLGWFGDIARNPFDMRMSDALLRFGSLLPTGLFDNAAIGRFLADLFSTNGRSNDFRRLGRKLHVVAVELDSGEAVRFGAPGHDDVPISLAIEASAALPGLYPPVRIGDRYYVDGALRRTLHASVALDAGADLVIGINPLVPIDTTRALASGKRAPPSLIEGGLPAVLSQMFRTLLQSRAQAGASSYALRYANADLALFEPNPDDVEMFFTNVFSFAQRQRLAEHAYRATRADLRVRRAEIAPLLARHGLHLRDDVLDDASRTLVGGLRKPPGATRATRNLHSALNDLDQALQAPSVSGRRTRKAAARSRG</sequence>
<keyword evidence="2 4" id="KW-0442">Lipid degradation</keyword>
<evidence type="ECO:0000256" key="2">
    <source>
        <dbReference type="ARBA" id="ARBA00022963"/>
    </source>
</evidence>
<comment type="caution">
    <text evidence="6">The sequence shown here is derived from an EMBL/GenBank/DDBJ whole genome shotgun (WGS) entry which is preliminary data.</text>
</comment>
<gene>
    <name evidence="6" type="ORF">GCM10009105_05180</name>
</gene>
<dbReference type="InterPro" id="IPR016035">
    <property type="entry name" value="Acyl_Trfase/lysoPLipase"/>
</dbReference>
<name>A0ABN1ICH4_9GAMM</name>
<dbReference type="PANTHER" id="PTHR14226">
    <property type="entry name" value="NEUROPATHY TARGET ESTERASE/SWISS CHEESE D.MELANOGASTER"/>
    <property type="match status" value="1"/>
</dbReference>
<dbReference type="RefSeq" id="WP_343786854.1">
    <property type="nucleotide sequence ID" value="NZ_BAAAEU010000002.1"/>
</dbReference>
<organism evidence="6 7">
    <name type="scientific">Dokdonella soli</name>
    <dbReference type="NCBI Taxonomy" id="529810"/>
    <lineage>
        <taxon>Bacteria</taxon>
        <taxon>Pseudomonadati</taxon>
        <taxon>Pseudomonadota</taxon>
        <taxon>Gammaproteobacteria</taxon>
        <taxon>Lysobacterales</taxon>
        <taxon>Rhodanobacteraceae</taxon>
        <taxon>Dokdonella</taxon>
    </lineage>
</organism>
<feature type="domain" description="PNPLA" evidence="5">
    <location>
        <begin position="22"/>
        <end position="241"/>
    </location>
</feature>